<name>A0ABS5JSL5_9BACT</name>
<reference evidence="2 3" key="1">
    <citation type="journal article" date="2015" name="Int. J. Syst. Evol. Microbiol.">
        <title>Carboxylicivirga linearis sp. nov., isolated from a sea cucumber culture pond.</title>
        <authorList>
            <person name="Wang F.Q."/>
            <person name="Zhou Y.X."/>
            <person name="Lin X.Z."/>
            <person name="Chen G.J."/>
            <person name="Du Z.J."/>
        </authorList>
    </citation>
    <scope>NUCLEOTIDE SEQUENCE [LARGE SCALE GENOMIC DNA]</scope>
    <source>
        <strain evidence="2 3">FB218</strain>
    </source>
</reference>
<feature type="signal peptide" evidence="1">
    <location>
        <begin position="1"/>
        <end position="22"/>
    </location>
</feature>
<evidence type="ECO:0000313" key="2">
    <source>
        <dbReference type="EMBL" id="MBS2097852.1"/>
    </source>
</evidence>
<dbReference type="RefSeq" id="WP_212214848.1">
    <property type="nucleotide sequence ID" value="NZ_JAGUCO010000003.1"/>
</dbReference>
<organism evidence="2 3">
    <name type="scientific">Carboxylicivirga linearis</name>
    <dbReference type="NCBI Taxonomy" id="1628157"/>
    <lineage>
        <taxon>Bacteria</taxon>
        <taxon>Pseudomonadati</taxon>
        <taxon>Bacteroidota</taxon>
        <taxon>Bacteroidia</taxon>
        <taxon>Marinilabiliales</taxon>
        <taxon>Marinilabiliaceae</taxon>
        <taxon>Carboxylicivirga</taxon>
    </lineage>
</organism>
<keyword evidence="3" id="KW-1185">Reference proteome</keyword>
<dbReference type="EMBL" id="JAGUCO010000003">
    <property type="protein sequence ID" value="MBS2097852.1"/>
    <property type="molecule type" value="Genomic_DNA"/>
</dbReference>
<evidence type="ECO:0000313" key="3">
    <source>
        <dbReference type="Proteomes" id="UP000708576"/>
    </source>
</evidence>
<keyword evidence="1" id="KW-0732">Signal</keyword>
<dbReference type="Proteomes" id="UP000708576">
    <property type="component" value="Unassembled WGS sequence"/>
</dbReference>
<sequence>MKKNLLLSAVLLAGVLAFTACSKEEGDKDTFSSLSPEEHKQEIESEGIAFVQQMNAMADLSLYEVMNEFMSLMDQTSSMQVNKVVATGLNQIEAVRQSSKASVQLKQLVAEGDESFSALWAEEAGIYEWDSSISDWTYTEATDQITYKFTLNGEPAAISATNFSYQVAANQTEEGFVVELPNSLKISISLSGTDLCYYNYSGEWYSNDTPKLLEEEFYLEGYNLSAKLDLQNKSNLKTSSSFDYNGSVISASGFEVKGNIDYDAIFDELEGMEDGDIMAQDIVSSANAYFQIGNVKAEGLIDVEGIINDFNSADGSGIETEEDFLQLEADILNDNAKIYIRYADSNEIIAQGEIYVNDYEYEYNDYYTDSYVTETYQDLDMRMVFGDESAMSGDFFDSGFGDMINEINKLIDDMNTNYDMDIDPVQ</sequence>
<gene>
    <name evidence="2" type="ORF">KEM10_06135</name>
</gene>
<accession>A0ABS5JSL5</accession>
<comment type="caution">
    <text evidence="2">The sequence shown here is derived from an EMBL/GenBank/DDBJ whole genome shotgun (WGS) entry which is preliminary data.</text>
</comment>
<feature type="chain" id="PRO_5045561325" description="DUF4878 domain-containing protein" evidence="1">
    <location>
        <begin position="23"/>
        <end position="426"/>
    </location>
</feature>
<proteinExistence type="predicted"/>
<evidence type="ECO:0008006" key="4">
    <source>
        <dbReference type="Google" id="ProtNLM"/>
    </source>
</evidence>
<protein>
    <recommendedName>
        <fullName evidence="4">DUF4878 domain-containing protein</fullName>
    </recommendedName>
</protein>
<evidence type="ECO:0000256" key="1">
    <source>
        <dbReference type="SAM" id="SignalP"/>
    </source>
</evidence>
<dbReference type="PROSITE" id="PS51257">
    <property type="entry name" value="PROKAR_LIPOPROTEIN"/>
    <property type="match status" value="1"/>
</dbReference>